<dbReference type="InterPro" id="IPR051534">
    <property type="entry name" value="CBASS_pafABC_assoc_protein"/>
</dbReference>
<dbReference type="PANTHER" id="PTHR34580:SF3">
    <property type="entry name" value="PROTEIN PAFB"/>
    <property type="match status" value="1"/>
</dbReference>
<evidence type="ECO:0000256" key="1">
    <source>
        <dbReference type="SAM" id="MobiDB-lite"/>
    </source>
</evidence>
<dbReference type="STRING" id="1278298.GCA_000428685_00352"/>
<organism evidence="4 5">
    <name type="scientific">Actinomyces slackii</name>
    <dbReference type="NCBI Taxonomy" id="52774"/>
    <lineage>
        <taxon>Bacteria</taxon>
        <taxon>Bacillati</taxon>
        <taxon>Actinomycetota</taxon>
        <taxon>Actinomycetes</taxon>
        <taxon>Actinomycetales</taxon>
        <taxon>Actinomycetaceae</taxon>
        <taxon>Actinomyces</taxon>
    </lineage>
</organism>
<keyword evidence="5" id="KW-1185">Reference proteome</keyword>
<evidence type="ECO:0000259" key="2">
    <source>
        <dbReference type="Pfam" id="PF13280"/>
    </source>
</evidence>
<dbReference type="AlphaFoldDB" id="A0A3S4SL37"/>
<dbReference type="Proteomes" id="UP000276899">
    <property type="component" value="Chromosome"/>
</dbReference>
<evidence type="ECO:0000259" key="3">
    <source>
        <dbReference type="Pfam" id="PF25583"/>
    </source>
</evidence>
<gene>
    <name evidence="4" type="primary">pafB</name>
    <name evidence="4" type="ORF">NCTC11923_01917</name>
</gene>
<dbReference type="EMBL" id="LR134363">
    <property type="protein sequence ID" value="VEG75258.1"/>
    <property type="molecule type" value="Genomic_DNA"/>
</dbReference>
<evidence type="ECO:0000313" key="5">
    <source>
        <dbReference type="Proteomes" id="UP000276899"/>
    </source>
</evidence>
<dbReference type="PANTHER" id="PTHR34580">
    <property type="match status" value="1"/>
</dbReference>
<feature type="region of interest" description="Disordered" evidence="1">
    <location>
        <begin position="136"/>
        <end position="155"/>
    </location>
</feature>
<dbReference type="Pfam" id="PF25583">
    <property type="entry name" value="WCX"/>
    <property type="match status" value="1"/>
</dbReference>
<feature type="domain" description="WYL" evidence="2">
    <location>
        <begin position="169"/>
        <end position="228"/>
    </location>
</feature>
<dbReference type="PROSITE" id="PS52050">
    <property type="entry name" value="WYL"/>
    <property type="match status" value="1"/>
</dbReference>
<dbReference type="InterPro" id="IPR057727">
    <property type="entry name" value="WCX_dom"/>
</dbReference>
<feature type="domain" description="WCX" evidence="3">
    <location>
        <begin position="283"/>
        <end position="336"/>
    </location>
</feature>
<dbReference type="GO" id="GO:0000502">
    <property type="term" value="C:proteasome complex"/>
    <property type="evidence" value="ECO:0007669"/>
    <property type="project" value="UniProtKB-KW"/>
</dbReference>
<dbReference type="InterPro" id="IPR026881">
    <property type="entry name" value="WYL_dom"/>
</dbReference>
<protein>
    <submittedName>
        <fullName evidence="4">Proteasome accessory factor B</fullName>
    </submittedName>
</protein>
<name>A0A3S4SL37_9ACTO</name>
<keyword evidence="4" id="KW-0647">Proteasome</keyword>
<evidence type="ECO:0000313" key="4">
    <source>
        <dbReference type="EMBL" id="VEG75258.1"/>
    </source>
</evidence>
<dbReference type="Pfam" id="PF13280">
    <property type="entry name" value="WYL"/>
    <property type="match status" value="1"/>
</dbReference>
<proteinExistence type="predicted"/>
<dbReference type="KEGG" id="asla:NCTC11923_01917"/>
<accession>A0A3S4SL37</accession>
<sequence length="343" mass="36548">MPRRTRPAPTLGAVSEPTRSAEERLVNLVLSLRNTETGMSAAEIIEGVAGYAAKPASARRMLERDKEMLRDLGIELSTSGPAEEPRYRIEEGDYALAPLHLDAAQAAALDLAASAWRHGTLPATARRALTKLRAVTQRTGSGPDSQGPAPEEHAVPSLSADLAGEQIPEALVTAVDERRLVAFDYASAHSGTRRARTVEPHHLRMSEGAWYLEAVEAGRRRTFRLARIIGRVTPLGRAGAFRRSERVAPEPRSALLAIMPGRALALRLAGRSAQPSAAGHVSQVSQAAVEGRDVVAVDYTDPFSFAGALAGLGPAVIVLEPAELREAVVEHLRGAARACGGER</sequence>
<reference evidence="4 5" key="1">
    <citation type="submission" date="2018-12" db="EMBL/GenBank/DDBJ databases">
        <authorList>
            <consortium name="Pathogen Informatics"/>
        </authorList>
    </citation>
    <scope>NUCLEOTIDE SEQUENCE [LARGE SCALE GENOMIC DNA]</scope>
    <source>
        <strain evidence="4 5">NCTC11923</strain>
    </source>
</reference>